<organism evidence="1 2">
    <name type="scientific">Streptococcus caledonicus</name>
    <dbReference type="NCBI Taxonomy" id="2614158"/>
    <lineage>
        <taxon>Bacteria</taxon>
        <taxon>Bacillati</taxon>
        <taxon>Bacillota</taxon>
        <taxon>Bacilli</taxon>
        <taxon>Lactobacillales</taxon>
        <taxon>Streptococcaceae</taxon>
        <taxon>Streptococcus</taxon>
    </lineage>
</organism>
<keyword evidence="2" id="KW-1185">Reference proteome</keyword>
<comment type="caution">
    <text evidence="1">The sequence shown here is derived from an EMBL/GenBank/DDBJ whole genome shotgun (WGS) entry which is preliminary data.</text>
</comment>
<dbReference type="Proteomes" id="UP001596110">
    <property type="component" value="Unassembled WGS sequence"/>
</dbReference>
<name>A0ABW0UGM0_9STRE</name>
<gene>
    <name evidence="1" type="ORF">ACFPQ3_10880</name>
</gene>
<sequence>MSLTNVKREKLVIKPEVIGTCFYVGLGRAPRQVDGKQGKYERHILMTEKHGELHVITPASSTVFEPDVEVKIVEPLFYPDGSLHGRDVSRVNNVLAKKLEVVKGGK</sequence>
<proteinExistence type="predicted"/>
<accession>A0ABW0UGM0</accession>
<reference evidence="2" key="1">
    <citation type="journal article" date="2019" name="Int. J. Syst. Evol. Microbiol.">
        <title>The Global Catalogue of Microorganisms (GCM) 10K type strain sequencing project: providing services to taxonomists for standard genome sequencing and annotation.</title>
        <authorList>
            <consortium name="The Broad Institute Genomics Platform"/>
            <consortium name="The Broad Institute Genome Sequencing Center for Infectious Disease"/>
            <person name="Wu L."/>
            <person name="Ma J."/>
        </authorList>
    </citation>
    <scope>NUCLEOTIDE SEQUENCE [LARGE SCALE GENOMIC DNA]</scope>
    <source>
        <strain evidence="2">DT43</strain>
    </source>
</reference>
<evidence type="ECO:0000313" key="1">
    <source>
        <dbReference type="EMBL" id="MFC5632030.1"/>
    </source>
</evidence>
<dbReference type="EMBL" id="JBHSOJ010000032">
    <property type="protein sequence ID" value="MFC5632030.1"/>
    <property type="molecule type" value="Genomic_DNA"/>
</dbReference>
<dbReference type="RefSeq" id="WP_380434494.1">
    <property type="nucleotide sequence ID" value="NZ_JBHSOJ010000032.1"/>
</dbReference>
<evidence type="ECO:0000313" key="2">
    <source>
        <dbReference type="Proteomes" id="UP001596110"/>
    </source>
</evidence>
<protein>
    <submittedName>
        <fullName evidence="1">Cytoplasmic protein</fullName>
    </submittedName>
</protein>